<evidence type="ECO:0000313" key="1">
    <source>
        <dbReference type="EMBL" id="TRX05495.1"/>
    </source>
</evidence>
<comment type="caution">
    <text evidence="2">The sequence shown here is derived from an EMBL/GenBank/DDBJ whole genome shotgun (WGS) entry which is preliminary data.</text>
</comment>
<dbReference type="Pfam" id="PF09411">
    <property type="entry name" value="PagL"/>
    <property type="match status" value="1"/>
</dbReference>
<accession>A0A553BQX0</accession>
<reference evidence="3 4" key="1">
    <citation type="submission" date="2019-07" db="EMBL/GenBank/DDBJ databases">
        <title>Novel species of Flavobacterium.</title>
        <authorList>
            <person name="Liu Q."/>
            <person name="Xin Y.-H."/>
        </authorList>
    </citation>
    <scope>NUCLEOTIDE SEQUENCE [LARGE SCALE GENOMIC DNA]</scope>
    <source>
        <strain evidence="1 3">GSP39</strain>
        <strain evidence="2 4">GSR22</strain>
    </source>
</reference>
<sequence>MLAHRLYRLYRLYRFTRIFLLGESNCYLNLCKIRSIRVICVPYFILWNILRTVINSYNKIHFNYIIKGDKDFKYELLLQPELNFATHQLLNIYFIQPSEQNYIEKRETYAKKRNIKEYVLNAGFIIRKPISKTSSIYLLGSIGSMIMDKDAERLSKGFAFSNVLALGFSLKMDKITFDIRPSIRHVSNAGFQSPNLGFNTKNIEFGFSFPI</sequence>
<name>A0A553BQX0_9FLAO</name>
<dbReference type="EMBL" id="VJZL01000010">
    <property type="protein sequence ID" value="TRX10641.1"/>
    <property type="molecule type" value="Genomic_DNA"/>
</dbReference>
<dbReference type="InterPro" id="IPR018550">
    <property type="entry name" value="Lipid-A_deacylase-rel"/>
</dbReference>
<evidence type="ECO:0000313" key="4">
    <source>
        <dbReference type="Proteomes" id="UP000318669"/>
    </source>
</evidence>
<evidence type="ECO:0000313" key="2">
    <source>
        <dbReference type="EMBL" id="TRX10641.1"/>
    </source>
</evidence>
<keyword evidence="3" id="KW-1185">Reference proteome</keyword>
<evidence type="ECO:0000313" key="3">
    <source>
        <dbReference type="Proteomes" id="UP000318528"/>
    </source>
</evidence>
<dbReference type="AlphaFoldDB" id="A0A553BQX0"/>
<dbReference type="GO" id="GO:0016787">
    <property type="term" value="F:hydrolase activity"/>
    <property type="evidence" value="ECO:0007669"/>
    <property type="project" value="UniProtKB-KW"/>
</dbReference>
<dbReference type="Proteomes" id="UP000318669">
    <property type="component" value="Unassembled WGS sequence"/>
</dbReference>
<proteinExistence type="predicted"/>
<keyword evidence="2" id="KW-0378">Hydrolase</keyword>
<dbReference type="OrthoDB" id="1200606at2"/>
<dbReference type="Gene3D" id="2.40.160.20">
    <property type="match status" value="1"/>
</dbReference>
<protein>
    <submittedName>
        <fullName evidence="2">Acyloxyacyl hydrolase</fullName>
    </submittedName>
</protein>
<organism evidence="2 4">
    <name type="scientific">Flavobacterium gawalongense</name>
    <dbReference type="NCBI Taxonomy" id="2594432"/>
    <lineage>
        <taxon>Bacteria</taxon>
        <taxon>Pseudomonadati</taxon>
        <taxon>Bacteroidota</taxon>
        <taxon>Flavobacteriia</taxon>
        <taxon>Flavobacteriales</taxon>
        <taxon>Flavobacteriaceae</taxon>
        <taxon>Flavobacterium</taxon>
    </lineage>
</organism>
<dbReference type="Proteomes" id="UP000318528">
    <property type="component" value="Unassembled WGS sequence"/>
</dbReference>
<gene>
    <name evidence="2" type="ORF">FNW11_07930</name>
    <name evidence="1" type="ORF">FNW12_10585</name>
</gene>
<dbReference type="EMBL" id="VJZN01000016">
    <property type="protein sequence ID" value="TRX05495.1"/>
    <property type="molecule type" value="Genomic_DNA"/>
</dbReference>